<evidence type="ECO:0000256" key="1">
    <source>
        <dbReference type="SAM" id="MobiDB-lite"/>
    </source>
</evidence>
<feature type="compositionally biased region" description="Pro residues" evidence="1">
    <location>
        <begin position="207"/>
        <end position="232"/>
    </location>
</feature>
<name>A0A502DJC8_9BURK</name>
<organism evidence="2 3">
    <name type="scientific">Variovorax guangxiensis</name>
    <dbReference type="NCBI Taxonomy" id="1775474"/>
    <lineage>
        <taxon>Bacteria</taxon>
        <taxon>Pseudomonadati</taxon>
        <taxon>Pseudomonadota</taxon>
        <taxon>Betaproteobacteria</taxon>
        <taxon>Burkholderiales</taxon>
        <taxon>Comamonadaceae</taxon>
        <taxon>Variovorax</taxon>
    </lineage>
</organism>
<dbReference type="OrthoDB" id="8851393at2"/>
<feature type="region of interest" description="Disordered" evidence="1">
    <location>
        <begin position="109"/>
        <end position="154"/>
    </location>
</feature>
<comment type="caution">
    <text evidence="2">The sequence shown here is derived from an EMBL/GenBank/DDBJ whole genome shotgun (WGS) entry which is preliminary data.</text>
</comment>
<evidence type="ECO:0000313" key="2">
    <source>
        <dbReference type="EMBL" id="TPG25313.1"/>
    </source>
</evidence>
<dbReference type="RefSeq" id="WP_140843891.1">
    <property type="nucleotide sequence ID" value="NZ_RCZI01000005.1"/>
</dbReference>
<proteinExistence type="predicted"/>
<feature type="compositionally biased region" description="Low complexity" evidence="1">
    <location>
        <begin position="112"/>
        <end position="141"/>
    </location>
</feature>
<dbReference type="Proteomes" id="UP000319212">
    <property type="component" value="Unassembled WGS sequence"/>
</dbReference>
<feature type="region of interest" description="Disordered" evidence="1">
    <location>
        <begin position="206"/>
        <end position="246"/>
    </location>
</feature>
<gene>
    <name evidence="2" type="ORF">EAH82_17355</name>
</gene>
<dbReference type="EMBL" id="RCZI01000005">
    <property type="protein sequence ID" value="TPG25313.1"/>
    <property type="molecule type" value="Genomic_DNA"/>
</dbReference>
<feature type="compositionally biased region" description="Pro residues" evidence="1">
    <location>
        <begin position="142"/>
        <end position="152"/>
    </location>
</feature>
<sequence>MSDSTSTIDADDGGLHDPVLQRALHNAPDLDVAPDVRLGESIRALAHEAVAPSLPEGLVGAQRPWWQRFLGIGAGGGRMPRNAAFATVLLGVLITATWHQQEIPDARLDSVAPAPKSPSSEPAPAAPSTETAKQAPASTPMAEPPAPAPATAPAPSTLEAALAESRAIADAAARVVEKEEQARQRQAARVRQGESDAAAALARLQGRPPPSALAPPPAPRAPVAAMPPPTATAPPRQADAAVSMAQRTPPALGAVAEGAGTAAPAASAKARVDVGAPPTFNALSQWTRLRISRAGGDSRSLARAEARDLSALVGSAALAGVGAQPLSGSPDWRIALERNGEVLAVLELAGGQVRWRENGMPPGTGAPGAGALAALREALEEASAAPTPAAPAR</sequence>
<evidence type="ECO:0000313" key="3">
    <source>
        <dbReference type="Proteomes" id="UP000319212"/>
    </source>
</evidence>
<dbReference type="AlphaFoldDB" id="A0A502DJC8"/>
<protein>
    <submittedName>
        <fullName evidence="2">Uncharacterized protein</fullName>
    </submittedName>
</protein>
<accession>A0A502DJC8</accession>
<reference evidence="2 3" key="1">
    <citation type="journal article" date="2019" name="Environ. Microbiol.">
        <title>Species interactions and distinct microbial communities in high Arctic permafrost affected cryosols are associated with the CH4 and CO2 gas fluxes.</title>
        <authorList>
            <person name="Altshuler I."/>
            <person name="Hamel J."/>
            <person name="Turney S."/>
            <person name="Magnuson E."/>
            <person name="Levesque R."/>
            <person name="Greer C."/>
            <person name="Whyte L.G."/>
        </authorList>
    </citation>
    <scope>NUCLEOTIDE SEQUENCE [LARGE SCALE GENOMIC DNA]</scope>
    <source>
        <strain evidence="2 3">S06.C</strain>
    </source>
</reference>